<keyword evidence="7" id="KW-1185">Reference proteome</keyword>
<feature type="domain" description="HTH tetR-type" evidence="5">
    <location>
        <begin position="18"/>
        <end position="78"/>
    </location>
</feature>
<proteinExistence type="predicted"/>
<dbReference type="InterPro" id="IPR036271">
    <property type="entry name" value="Tet_transcr_reg_TetR-rel_C_sf"/>
</dbReference>
<dbReference type="KEGG" id="sdf:ACG33_12635"/>
<dbReference type="STRING" id="465721.ACG33_12635"/>
<dbReference type="Gene3D" id="1.10.10.60">
    <property type="entry name" value="Homeodomain-like"/>
    <property type="match status" value="1"/>
</dbReference>
<dbReference type="Pfam" id="PF00440">
    <property type="entry name" value="TetR_N"/>
    <property type="match status" value="1"/>
</dbReference>
<dbReference type="GO" id="GO:0003700">
    <property type="term" value="F:DNA-binding transcription factor activity"/>
    <property type="evidence" value="ECO:0007669"/>
    <property type="project" value="TreeGrafter"/>
</dbReference>
<dbReference type="AlphaFoldDB" id="A0A127FDY3"/>
<dbReference type="PROSITE" id="PS50977">
    <property type="entry name" value="HTH_TETR_2"/>
    <property type="match status" value="1"/>
</dbReference>
<dbReference type="InterPro" id="IPR009057">
    <property type="entry name" value="Homeodomain-like_sf"/>
</dbReference>
<dbReference type="Gene3D" id="1.10.357.10">
    <property type="entry name" value="Tetracycline Repressor, domain 2"/>
    <property type="match status" value="1"/>
</dbReference>
<name>A0A127FDY3_STEDE</name>
<dbReference type="InterPro" id="IPR023772">
    <property type="entry name" value="DNA-bd_HTH_TetR-type_CS"/>
</dbReference>
<evidence type="ECO:0000313" key="7">
    <source>
        <dbReference type="Proteomes" id="UP000070250"/>
    </source>
</evidence>
<evidence type="ECO:0000313" key="6">
    <source>
        <dbReference type="EMBL" id="AMN47929.1"/>
    </source>
</evidence>
<gene>
    <name evidence="6" type="ORF">ACG33_12635</name>
</gene>
<keyword evidence="2 4" id="KW-0238">DNA-binding</keyword>
<protein>
    <recommendedName>
        <fullName evidence="5">HTH tetR-type domain-containing protein</fullName>
    </recommendedName>
</protein>
<reference evidence="6 7" key="1">
    <citation type="submission" date="2015-06" db="EMBL/GenBank/DDBJ databases">
        <title>A Comprehensive Approach to Explore the Metabolic and Phylogenetic Diversity of Bacterial Steroid Degradation in the Environment: Testosterone as an Example.</title>
        <authorList>
            <person name="Yang F.-C."/>
            <person name="Chen Y.-L."/>
            <person name="Yu C.-P."/>
            <person name="Tang S.-L."/>
            <person name="Wang P.-H."/>
            <person name="Ismail W."/>
            <person name="Wang C.-H."/>
            <person name="Yang C.-Y."/>
            <person name="Chiang Y.-R."/>
        </authorList>
    </citation>
    <scope>NUCLEOTIDE SEQUENCE [LARGE SCALE GENOMIC DNA]</scope>
    <source>
        <strain evidence="6 7">DSM 18526</strain>
    </source>
</reference>
<organism evidence="6 7">
    <name type="scientific">Steroidobacter denitrificans</name>
    <dbReference type="NCBI Taxonomy" id="465721"/>
    <lineage>
        <taxon>Bacteria</taxon>
        <taxon>Pseudomonadati</taxon>
        <taxon>Pseudomonadota</taxon>
        <taxon>Gammaproteobacteria</taxon>
        <taxon>Steroidobacterales</taxon>
        <taxon>Steroidobacteraceae</taxon>
        <taxon>Steroidobacter</taxon>
    </lineage>
</organism>
<dbReference type="SUPFAM" id="SSF48498">
    <property type="entry name" value="Tetracyclin repressor-like, C-terminal domain"/>
    <property type="match status" value="1"/>
</dbReference>
<dbReference type="InterPro" id="IPR001647">
    <property type="entry name" value="HTH_TetR"/>
</dbReference>
<dbReference type="InterPro" id="IPR050109">
    <property type="entry name" value="HTH-type_TetR-like_transc_reg"/>
</dbReference>
<dbReference type="InterPro" id="IPR011075">
    <property type="entry name" value="TetR_C"/>
</dbReference>
<evidence type="ECO:0000256" key="3">
    <source>
        <dbReference type="ARBA" id="ARBA00023163"/>
    </source>
</evidence>
<accession>A0A127FDY3</accession>
<dbReference type="SUPFAM" id="SSF46689">
    <property type="entry name" value="Homeodomain-like"/>
    <property type="match status" value="1"/>
</dbReference>
<dbReference type="PANTHER" id="PTHR30055:SF148">
    <property type="entry name" value="TETR-FAMILY TRANSCRIPTIONAL REGULATOR"/>
    <property type="match status" value="1"/>
</dbReference>
<dbReference type="Pfam" id="PF16859">
    <property type="entry name" value="TetR_C_11"/>
    <property type="match status" value="1"/>
</dbReference>
<dbReference type="GO" id="GO:0000976">
    <property type="term" value="F:transcription cis-regulatory region binding"/>
    <property type="evidence" value="ECO:0007669"/>
    <property type="project" value="TreeGrafter"/>
</dbReference>
<dbReference type="Proteomes" id="UP000070250">
    <property type="component" value="Chromosome"/>
</dbReference>
<feature type="DNA-binding region" description="H-T-H motif" evidence="4">
    <location>
        <begin position="41"/>
        <end position="60"/>
    </location>
</feature>
<dbReference type="EMBL" id="CP011971">
    <property type="protein sequence ID" value="AMN47929.1"/>
    <property type="molecule type" value="Genomic_DNA"/>
</dbReference>
<evidence type="ECO:0000256" key="1">
    <source>
        <dbReference type="ARBA" id="ARBA00023015"/>
    </source>
</evidence>
<keyword evidence="1" id="KW-0805">Transcription regulation</keyword>
<sequence>MGTDNSTRVAARGRPRSAHAHQAILEATLKLLADVGYEKLTLGEVAAVAGVGKATIYRRWPSKVSLVIESFLQLPALVAPDTGNVLDDLTTLLRSFAHILETTPLPRVLPILAAECLYDPELSKLFVPMVNARRQPLLDVLRSAVARHELPGDLDLEAAVDLIVGPIITRLHFSARPVRPRDIRPFVEAALYGIHRLRRP</sequence>
<keyword evidence="3" id="KW-0804">Transcription</keyword>
<dbReference type="PRINTS" id="PR00455">
    <property type="entry name" value="HTHTETR"/>
</dbReference>
<dbReference type="PANTHER" id="PTHR30055">
    <property type="entry name" value="HTH-TYPE TRANSCRIPTIONAL REGULATOR RUTR"/>
    <property type="match status" value="1"/>
</dbReference>
<evidence type="ECO:0000256" key="4">
    <source>
        <dbReference type="PROSITE-ProRule" id="PRU00335"/>
    </source>
</evidence>
<evidence type="ECO:0000256" key="2">
    <source>
        <dbReference type="ARBA" id="ARBA00023125"/>
    </source>
</evidence>
<dbReference type="PATRIC" id="fig|465721.4.peg.2700"/>
<dbReference type="PROSITE" id="PS01081">
    <property type="entry name" value="HTH_TETR_1"/>
    <property type="match status" value="1"/>
</dbReference>
<evidence type="ECO:0000259" key="5">
    <source>
        <dbReference type="PROSITE" id="PS50977"/>
    </source>
</evidence>